<dbReference type="EMBL" id="JBITYG010000011">
    <property type="protein sequence ID" value="MFI9105050.1"/>
    <property type="molecule type" value="Genomic_DNA"/>
</dbReference>
<evidence type="ECO:0000256" key="3">
    <source>
        <dbReference type="ARBA" id="ARBA00022679"/>
    </source>
</evidence>
<accession>A0ABW8CF23</accession>
<dbReference type="InterPro" id="IPR000719">
    <property type="entry name" value="Prot_kinase_dom"/>
</dbReference>
<keyword evidence="6 7" id="KW-0067">ATP-binding</keyword>
<feature type="region of interest" description="Disordered" evidence="8">
    <location>
        <begin position="285"/>
        <end position="350"/>
    </location>
</feature>
<evidence type="ECO:0000256" key="6">
    <source>
        <dbReference type="ARBA" id="ARBA00022840"/>
    </source>
</evidence>
<dbReference type="InterPro" id="IPR011009">
    <property type="entry name" value="Kinase-like_dom_sf"/>
</dbReference>
<gene>
    <name evidence="10" type="ORF">ACIGXA_31540</name>
</gene>
<sequence>MDSALFGGRYEIRELLGSGGMARVHLAYDTRLGRTVAVKTLLPELARDAEARRRFAREARAAAGLNHPGIVTVHDQDEMRTDEDIVPYLVMEYVDGSTLAELARSQVRLDIERAVRITCDILDALAHAHARGLVHRDVKPSNVLITSTGSVKVADFGIARVVHSLTRITGTGSALGTPGYMSPEQIEDREVDARSDLYAVGCMLTELLTGTVPFPGPTPLTVMYAHIHSTPEPPSARNAAVPPELDAIVISALSKNPALRPRSAAVMRDDLNGWLAAPKGGATPALPPAPVPAPRPVVPLHPAYNPPHTPPHTPVPPPLPQLMPPASGRPGDVYTSQQWGTAPVDPRRGKGRRRALIAVSAAVVLTLGTVLAVRLGSSQRPDENTVTALDLIAKRTVGRGFDGAVNGTVNPSTAKGGTLKLMSYYAPDSLDPARSYSPLAWNLDRLLLRKLVDFAPQPSGAGAELAPDLATTTGTVSDGGLTYTYTLKKGVTFEDGTGITSKDIKYGIERTFATDLFNGGPTHLRDLLDQGQSYPGPYKDTDPDQLGLKSVLTPDDSTIVFHLDAPFADFPYVLALPMSSPVPKAKDTKDNYEKQPVASGPYKIASYDRDKKLRLVRNDKWDPATDGIRTALPDAVDFTVAASSDVVDAALLSGEADLDPAQAGVQDATRTKILGSDSLKANADSALIGAVRYFSLQTAVAPLNDYRCRWAVQYAANRTALRDAGGGKDAGDVAGGMLPPTVGGYDPHLNTYGTAAGRTYPDLAKRQLSDCGHATGFSTTIVTANGNPRTKAMVENLRTQLAAVGITAKAEYPEAADLYATLPDQKKIKERGWGIILTTWQSDWPTPAGFLRPLLLAGSPSNYAALADQQLKDLMDEADAKTDRNSADSVWRTVDSTSQDRGTLIPFMYVRQLNYRSARLTNVYLHPALGGVDIQALGIKN</sequence>
<evidence type="ECO:0000256" key="7">
    <source>
        <dbReference type="PROSITE-ProRule" id="PRU10141"/>
    </source>
</evidence>
<dbReference type="Gene3D" id="3.30.200.20">
    <property type="entry name" value="Phosphorylase Kinase, domain 1"/>
    <property type="match status" value="1"/>
</dbReference>
<evidence type="ECO:0000256" key="2">
    <source>
        <dbReference type="ARBA" id="ARBA00022527"/>
    </source>
</evidence>
<evidence type="ECO:0000256" key="4">
    <source>
        <dbReference type="ARBA" id="ARBA00022741"/>
    </source>
</evidence>
<evidence type="ECO:0000313" key="10">
    <source>
        <dbReference type="EMBL" id="MFI9105050.1"/>
    </source>
</evidence>
<keyword evidence="5" id="KW-0418">Kinase</keyword>
<dbReference type="InterPro" id="IPR017441">
    <property type="entry name" value="Protein_kinase_ATP_BS"/>
</dbReference>
<dbReference type="Gene3D" id="3.40.190.10">
    <property type="entry name" value="Periplasmic binding protein-like II"/>
    <property type="match status" value="1"/>
</dbReference>
<protein>
    <recommendedName>
        <fullName evidence="1">non-specific serine/threonine protein kinase</fullName>
        <ecNumber evidence="1">2.7.11.1</ecNumber>
    </recommendedName>
</protein>
<dbReference type="PROSITE" id="PS00108">
    <property type="entry name" value="PROTEIN_KINASE_ST"/>
    <property type="match status" value="1"/>
</dbReference>
<keyword evidence="4 7" id="KW-0547">Nucleotide-binding</keyword>
<dbReference type="CDD" id="cd08506">
    <property type="entry name" value="PBP2_clavulanate_OppA2"/>
    <property type="match status" value="1"/>
</dbReference>
<dbReference type="PANTHER" id="PTHR43289">
    <property type="entry name" value="MITOGEN-ACTIVATED PROTEIN KINASE KINASE KINASE 20-RELATED"/>
    <property type="match status" value="1"/>
</dbReference>
<keyword evidence="11" id="KW-1185">Reference proteome</keyword>
<dbReference type="SMART" id="SM00220">
    <property type="entry name" value="S_TKc"/>
    <property type="match status" value="1"/>
</dbReference>
<feature type="compositionally biased region" description="Pro residues" evidence="8">
    <location>
        <begin position="285"/>
        <end position="323"/>
    </location>
</feature>
<dbReference type="EC" id="2.7.11.1" evidence="1"/>
<dbReference type="Pfam" id="PF00496">
    <property type="entry name" value="SBP_bac_5"/>
    <property type="match status" value="1"/>
</dbReference>
<dbReference type="Pfam" id="PF00069">
    <property type="entry name" value="Pkinase"/>
    <property type="match status" value="1"/>
</dbReference>
<keyword evidence="3" id="KW-0808">Transferase</keyword>
<dbReference type="Proteomes" id="UP001614394">
    <property type="component" value="Unassembled WGS sequence"/>
</dbReference>
<keyword evidence="2" id="KW-0723">Serine/threonine-protein kinase</keyword>
<dbReference type="SUPFAM" id="SSF56112">
    <property type="entry name" value="Protein kinase-like (PK-like)"/>
    <property type="match status" value="1"/>
</dbReference>
<name>A0ABW8CF23_9ACTN</name>
<dbReference type="InterPro" id="IPR000914">
    <property type="entry name" value="SBP_5_dom"/>
</dbReference>
<evidence type="ECO:0000256" key="5">
    <source>
        <dbReference type="ARBA" id="ARBA00022777"/>
    </source>
</evidence>
<dbReference type="PROSITE" id="PS50011">
    <property type="entry name" value="PROTEIN_KINASE_DOM"/>
    <property type="match status" value="1"/>
</dbReference>
<evidence type="ECO:0000256" key="8">
    <source>
        <dbReference type="SAM" id="MobiDB-lite"/>
    </source>
</evidence>
<evidence type="ECO:0000259" key="9">
    <source>
        <dbReference type="PROSITE" id="PS50011"/>
    </source>
</evidence>
<dbReference type="Gene3D" id="3.10.105.10">
    <property type="entry name" value="Dipeptide-binding Protein, Domain 3"/>
    <property type="match status" value="1"/>
</dbReference>
<organism evidence="10 11">
    <name type="scientific">Streptomyces fildesensis</name>
    <dbReference type="NCBI Taxonomy" id="375757"/>
    <lineage>
        <taxon>Bacteria</taxon>
        <taxon>Bacillati</taxon>
        <taxon>Actinomycetota</taxon>
        <taxon>Actinomycetes</taxon>
        <taxon>Kitasatosporales</taxon>
        <taxon>Streptomycetaceae</taxon>
        <taxon>Streptomyces</taxon>
    </lineage>
</organism>
<feature type="domain" description="Protein kinase" evidence="9">
    <location>
        <begin position="10"/>
        <end position="275"/>
    </location>
</feature>
<proteinExistence type="predicted"/>
<feature type="binding site" evidence="7">
    <location>
        <position position="39"/>
    </location>
    <ligand>
        <name>ATP</name>
        <dbReference type="ChEBI" id="CHEBI:30616"/>
    </ligand>
</feature>
<dbReference type="InterPro" id="IPR008271">
    <property type="entry name" value="Ser/Thr_kinase_AS"/>
</dbReference>
<reference evidence="10 11" key="1">
    <citation type="submission" date="2024-10" db="EMBL/GenBank/DDBJ databases">
        <title>The Natural Products Discovery Center: Release of the First 8490 Sequenced Strains for Exploring Actinobacteria Biosynthetic Diversity.</title>
        <authorList>
            <person name="Kalkreuter E."/>
            <person name="Kautsar S.A."/>
            <person name="Yang D."/>
            <person name="Bader C.D."/>
            <person name="Teijaro C.N."/>
            <person name="Fluegel L."/>
            <person name="Davis C.M."/>
            <person name="Simpson J.R."/>
            <person name="Lauterbach L."/>
            <person name="Steele A.D."/>
            <person name="Gui C."/>
            <person name="Meng S."/>
            <person name="Li G."/>
            <person name="Viehrig K."/>
            <person name="Ye F."/>
            <person name="Su P."/>
            <person name="Kiefer A.F."/>
            <person name="Nichols A."/>
            <person name="Cepeda A.J."/>
            <person name="Yan W."/>
            <person name="Fan B."/>
            <person name="Jiang Y."/>
            <person name="Adhikari A."/>
            <person name="Zheng C.-J."/>
            <person name="Schuster L."/>
            <person name="Cowan T.M."/>
            <person name="Smanski M.J."/>
            <person name="Chevrette M.G."/>
            <person name="De Carvalho L.P.S."/>
            <person name="Shen B."/>
        </authorList>
    </citation>
    <scope>NUCLEOTIDE SEQUENCE [LARGE SCALE GENOMIC DNA]</scope>
    <source>
        <strain evidence="10 11">NPDC053399</strain>
    </source>
</reference>
<dbReference type="CDD" id="cd14014">
    <property type="entry name" value="STKc_PknB_like"/>
    <property type="match status" value="1"/>
</dbReference>
<dbReference type="PROSITE" id="PS00107">
    <property type="entry name" value="PROTEIN_KINASE_ATP"/>
    <property type="match status" value="1"/>
</dbReference>
<dbReference type="Gene3D" id="1.10.510.10">
    <property type="entry name" value="Transferase(Phosphotransferase) domain 1"/>
    <property type="match status" value="1"/>
</dbReference>
<dbReference type="RefSeq" id="WP_399655805.1">
    <property type="nucleotide sequence ID" value="NZ_JBITYG010000011.1"/>
</dbReference>
<comment type="caution">
    <text evidence="10">The sequence shown here is derived from an EMBL/GenBank/DDBJ whole genome shotgun (WGS) entry which is preliminary data.</text>
</comment>
<dbReference type="PANTHER" id="PTHR43289:SF6">
    <property type="entry name" value="SERINE_THREONINE-PROTEIN KINASE NEKL-3"/>
    <property type="match status" value="1"/>
</dbReference>
<dbReference type="SUPFAM" id="SSF53850">
    <property type="entry name" value="Periplasmic binding protein-like II"/>
    <property type="match status" value="1"/>
</dbReference>
<evidence type="ECO:0000313" key="11">
    <source>
        <dbReference type="Proteomes" id="UP001614394"/>
    </source>
</evidence>
<evidence type="ECO:0000256" key="1">
    <source>
        <dbReference type="ARBA" id="ARBA00012513"/>
    </source>
</evidence>